<dbReference type="Pfam" id="PF03454">
    <property type="entry name" value="MoeA_C"/>
    <property type="match status" value="1"/>
</dbReference>
<evidence type="ECO:0000259" key="1">
    <source>
        <dbReference type="Pfam" id="PF03454"/>
    </source>
</evidence>
<sequence length="41" mass="4491">GSHLLAHLARADALLELREEDTDLPAGTIREVILLTGQEPR</sequence>
<dbReference type="EMBL" id="DXGD01000221">
    <property type="protein sequence ID" value="HIW99676.1"/>
    <property type="molecule type" value="Genomic_DNA"/>
</dbReference>
<proteinExistence type="predicted"/>
<feature type="non-terminal residue" evidence="2">
    <location>
        <position position="1"/>
    </location>
</feature>
<dbReference type="GO" id="GO:0032324">
    <property type="term" value="P:molybdopterin cofactor biosynthetic process"/>
    <property type="evidence" value="ECO:0007669"/>
    <property type="project" value="InterPro"/>
</dbReference>
<protein>
    <recommendedName>
        <fullName evidence="1">MoeA C-terminal domain-containing protein</fullName>
    </recommendedName>
</protein>
<dbReference type="Proteomes" id="UP000824151">
    <property type="component" value="Unassembled WGS sequence"/>
</dbReference>
<dbReference type="InterPro" id="IPR036688">
    <property type="entry name" value="MoeA_C_domain_IV_sf"/>
</dbReference>
<dbReference type="SUPFAM" id="SSF63867">
    <property type="entry name" value="MoeA C-terminal domain-like"/>
    <property type="match status" value="1"/>
</dbReference>
<evidence type="ECO:0000313" key="2">
    <source>
        <dbReference type="EMBL" id="HIW99676.1"/>
    </source>
</evidence>
<evidence type="ECO:0000313" key="3">
    <source>
        <dbReference type="Proteomes" id="UP000824151"/>
    </source>
</evidence>
<reference evidence="2" key="1">
    <citation type="journal article" date="2021" name="PeerJ">
        <title>Extensive microbial diversity within the chicken gut microbiome revealed by metagenomics and culture.</title>
        <authorList>
            <person name="Gilroy R."/>
            <person name="Ravi A."/>
            <person name="Getino M."/>
            <person name="Pursley I."/>
            <person name="Horton D.L."/>
            <person name="Alikhan N.F."/>
            <person name="Baker D."/>
            <person name="Gharbi K."/>
            <person name="Hall N."/>
            <person name="Watson M."/>
            <person name="Adriaenssens E.M."/>
            <person name="Foster-Nyarko E."/>
            <person name="Jarju S."/>
            <person name="Secka A."/>
            <person name="Antonio M."/>
            <person name="Oren A."/>
            <person name="Chaudhuri R.R."/>
            <person name="La Ragione R."/>
            <person name="Hildebrand F."/>
            <person name="Pallen M.J."/>
        </authorList>
    </citation>
    <scope>NUCLEOTIDE SEQUENCE</scope>
    <source>
        <strain evidence="2">ChiHejej3B27-3195</strain>
    </source>
</reference>
<dbReference type="AlphaFoldDB" id="A0A9D1USN5"/>
<reference evidence="2" key="2">
    <citation type="submission" date="2021-04" db="EMBL/GenBank/DDBJ databases">
        <authorList>
            <person name="Gilroy R."/>
        </authorList>
    </citation>
    <scope>NUCLEOTIDE SEQUENCE</scope>
    <source>
        <strain evidence="2">ChiHejej3B27-3195</strain>
    </source>
</reference>
<organism evidence="2 3">
    <name type="scientific">Candidatus Nesterenkonia stercoripullorum</name>
    <dbReference type="NCBI Taxonomy" id="2838701"/>
    <lineage>
        <taxon>Bacteria</taxon>
        <taxon>Bacillati</taxon>
        <taxon>Actinomycetota</taxon>
        <taxon>Actinomycetes</taxon>
        <taxon>Micrococcales</taxon>
        <taxon>Micrococcaceae</taxon>
        <taxon>Nesterenkonia</taxon>
    </lineage>
</organism>
<dbReference type="Gene3D" id="2.40.340.10">
    <property type="entry name" value="MoeA, C-terminal, domain IV"/>
    <property type="match status" value="1"/>
</dbReference>
<accession>A0A9D1USN5</accession>
<comment type="caution">
    <text evidence="2">The sequence shown here is derived from an EMBL/GenBank/DDBJ whole genome shotgun (WGS) entry which is preliminary data.</text>
</comment>
<gene>
    <name evidence="2" type="ORF">H9871_05995</name>
</gene>
<feature type="domain" description="MoeA C-terminal" evidence="1">
    <location>
        <begin position="1"/>
        <end position="35"/>
    </location>
</feature>
<name>A0A9D1USN5_9MICC</name>
<dbReference type="InterPro" id="IPR005111">
    <property type="entry name" value="MoeA_C_domain_IV"/>
</dbReference>